<proteinExistence type="predicted"/>
<organism evidence="2 3">
    <name type="scientific">Tolypocladium capitatum</name>
    <dbReference type="NCBI Taxonomy" id="45235"/>
    <lineage>
        <taxon>Eukaryota</taxon>
        <taxon>Fungi</taxon>
        <taxon>Dikarya</taxon>
        <taxon>Ascomycota</taxon>
        <taxon>Pezizomycotina</taxon>
        <taxon>Sordariomycetes</taxon>
        <taxon>Hypocreomycetidae</taxon>
        <taxon>Hypocreales</taxon>
        <taxon>Ophiocordycipitaceae</taxon>
        <taxon>Tolypocladium</taxon>
    </lineage>
</organism>
<protein>
    <submittedName>
        <fullName evidence="2">Uncharacterized protein</fullName>
    </submittedName>
</protein>
<dbReference type="Proteomes" id="UP000236621">
    <property type="component" value="Unassembled WGS sequence"/>
</dbReference>
<comment type="caution">
    <text evidence="2">The sequence shown here is derived from an EMBL/GenBank/DDBJ whole genome shotgun (WGS) entry which is preliminary data.</text>
</comment>
<dbReference type="OrthoDB" id="4939977at2759"/>
<sequence length="192" mass="21380">MASCRSDLRVSLPEGDQAGADSQRPQDTKPSPRSPRSPRFREDFDAPFSEAFLNASRTTLTTDVSGSFPSTQSHNSVDGDARRHTTVGTMHRAQVQSPAALRARKDSWASSEDTRRSSVNDRIREWARKSFAFTRKDPEQSEDGSFSHHDGRRVSRSVPVDPPSENANSDTYASPDKYRQSVIAVTEVQDPR</sequence>
<dbReference type="EMBL" id="NRSZ01000850">
    <property type="protein sequence ID" value="PNY24724.1"/>
    <property type="molecule type" value="Genomic_DNA"/>
</dbReference>
<evidence type="ECO:0000256" key="1">
    <source>
        <dbReference type="SAM" id="MobiDB-lite"/>
    </source>
</evidence>
<accession>A0A2K3QB53</accession>
<name>A0A2K3QB53_9HYPO</name>
<feature type="region of interest" description="Disordered" evidence="1">
    <location>
        <begin position="1"/>
        <end position="47"/>
    </location>
</feature>
<gene>
    <name evidence="2" type="ORF">TCAP_05332</name>
</gene>
<evidence type="ECO:0000313" key="2">
    <source>
        <dbReference type="EMBL" id="PNY24724.1"/>
    </source>
</evidence>
<evidence type="ECO:0000313" key="3">
    <source>
        <dbReference type="Proteomes" id="UP000236621"/>
    </source>
</evidence>
<keyword evidence="3" id="KW-1185">Reference proteome</keyword>
<dbReference type="AlphaFoldDB" id="A0A2K3QB53"/>
<feature type="compositionally biased region" description="Polar residues" evidence="1">
    <location>
        <begin position="61"/>
        <end position="76"/>
    </location>
</feature>
<feature type="compositionally biased region" description="Basic and acidic residues" evidence="1">
    <location>
        <begin position="103"/>
        <end position="153"/>
    </location>
</feature>
<reference evidence="2 3" key="1">
    <citation type="submission" date="2017-08" db="EMBL/GenBank/DDBJ databases">
        <title>Harnessing the power of phylogenomics to disentangle the directionality and signatures of interkingdom host jumping in the parasitic fungal genus Tolypocladium.</title>
        <authorList>
            <person name="Quandt C.A."/>
            <person name="Patterson W."/>
            <person name="Spatafora J.W."/>
        </authorList>
    </citation>
    <scope>NUCLEOTIDE SEQUENCE [LARGE SCALE GENOMIC DNA]</scope>
    <source>
        <strain evidence="2 3">CBS 113982</strain>
    </source>
</reference>
<feature type="region of interest" description="Disordered" evidence="1">
    <location>
        <begin position="61"/>
        <end position="192"/>
    </location>
</feature>